<feature type="domain" description="Photosynthesis system II assembly factor Ycf48/Hcf136-like" evidence="3">
    <location>
        <begin position="182"/>
        <end position="260"/>
    </location>
</feature>
<evidence type="ECO:0000313" key="4">
    <source>
        <dbReference type="EMBL" id="MFC3607259.1"/>
    </source>
</evidence>
<evidence type="ECO:0000256" key="1">
    <source>
        <dbReference type="ARBA" id="ARBA00022531"/>
    </source>
</evidence>
<dbReference type="PANTHER" id="PTHR47199:SF2">
    <property type="entry name" value="PHOTOSYSTEM II STABILITY_ASSEMBLY FACTOR HCF136, CHLOROPLASTIC"/>
    <property type="match status" value="1"/>
</dbReference>
<sequence length="381" mass="39847">MVIQACAVRRPAEAGAPNLAKGRRLGQQLRGAFLALLCVSLAGPLLADSAPDVLAQPAAKLIEPGRAVLLGITRAGDRLVAVGERGIILLSDDHGSSWRQGSVPVRISLTDVQFVDERHGWAVGHSGVVLHSRDGGETWNLQLDGRQAAALELEAAEREAGPGSQRLDNARLLVDDGPDKPFLVVHFSDARNGIVAGAFGMAFRTRDGGETWSSIIGRLPNDWGAHLYAIASRDRHLYIAGEQGLFMRSTDDGTSFEAVETGYEGSYFTLALLPADALLVGGLRGTVMLSDDAGESFRMLDNPVPVSLNDAVTLDDRLLLVNQAGGLLEVAGGSLRPLPVRAGAPLSAVARTADGGVVGVGFNGPVSLSPLTPANAHASAE</sequence>
<comment type="caution">
    <text evidence="4">The sequence shown here is derived from an EMBL/GenBank/DDBJ whole genome shotgun (WGS) entry which is preliminary data.</text>
</comment>
<dbReference type="EMBL" id="JBHRXZ010000016">
    <property type="protein sequence ID" value="MFC3607259.1"/>
    <property type="molecule type" value="Genomic_DNA"/>
</dbReference>
<keyword evidence="5" id="KW-1185">Reference proteome</keyword>
<accession>A0ABV7T234</accession>
<dbReference type="Proteomes" id="UP001595630">
    <property type="component" value="Unassembled WGS sequence"/>
</dbReference>
<reference evidence="5" key="1">
    <citation type="journal article" date="2019" name="Int. J. Syst. Evol. Microbiol.">
        <title>The Global Catalogue of Microorganisms (GCM) 10K type strain sequencing project: providing services to taxonomists for standard genome sequencing and annotation.</title>
        <authorList>
            <consortium name="The Broad Institute Genomics Platform"/>
            <consortium name="The Broad Institute Genome Sequencing Center for Infectious Disease"/>
            <person name="Wu L."/>
            <person name="Ma J."/>
        </authorList>
    </citation>
    <scope>NUCLEOTIDE SEQUENCE [LARGE SCALE GENOMIC DNA]</scope>
    <source>
        <strain evidence="5">KCTC 42447</strain>
    </source>
</reference>
<dbReference type="InterPro" id="IPR015943">
    <property type="entry name" value="WD40/YVTN_repeat-like_dom_sf"/>
</dbReference>
<dbReference type="InterPro" id="IPR028203">
    <property type="entry name" value="PSII_CF48-like_dom"/>
</dbReference>
<gene>
    <name evidence="4" type="ORF">ACFOMF_05640</name>
</gene>
<keyword evidence="1" id="KW-0602">Photosynthesis</keyword>
<proteinExistence type="predicted"/>
<dbReference type="SUPFAM" id="SSF110296">
    <property type="entry name" value="Oligoxyloglucan reducing end-specific cellobiohydrolase"/>
    <property type="match status" value="1"/>
</dbReference>
<protein>
    <submittedName>
        <fullName evidence="4">YCF48-related protein</fullName>
    </submittedName>
</protein>
<dbReference type="Gene3D" id="2.130.10.10">
    <property type="entry name" value="YVTN repeat-like/Quinoprotein amine dehydrogenase"/>
    <property type="match status" value="2"/>
</dbReference>
<dbReference type="Pfam" id="PF14870">
    <property type="entry name" value="PSII_BNR"/>
    <property type="match status" value="2"/>
</dbReference>
<dbReference type="PANTHER" id="PTHR47199">
    <property type="entry name" value="PHOTOSYSTEM II STABILITY/ASSEMBLY FACTOR HCF136, CHLOROPLASTIC"/>
    <property type="match status" value="1"/>
</dbReference>
<evidence type="ECO:0000256" key="2">
    <source>
        <dbReference type="ARBA" id="ARBA00023276"/>
    </source>
</evidence>
<evidence type="ECO:0000313" key="5">
    <source>
        <dbReference type="Proteomes" id="UP001595630"/>
    </source>
</evidence>
<keyword evidence="2" id="KW-0604">Photosystem II</keyword>
<name>A0ABV7T234_9GAMM</name>
<dbReference type="RefSeq" id="WP_386362098.1">
    <property type="nucleotide sequence ID" value="NZ_JBHRXZ010000016.1"/>
</dbReference>
<evidence type="ECO:0000259" key="3">
    <source>
        <dbReference type="Pfam" id="PF14870"/>
    </source>
</evidence>
<organism evidence="4 5">
    <name type="scientific">Stutzerimonas tarimensis</name>
    <dbReference type="NCBI Taxonomy" id="1507735"/>
    <lineage>
        <taxon>Bacteria</taxon>
        <taxon>Pseudomonadati</taxon>
        <taxon>Pseudomonadota</taxon>
        <taxon>Gammaproteobacteria</taxon>
        <taxon>Pseudomonadales</taxon>
        <taxon>Pseudomonadaceae</taxon>
        <taxon>Stutzerimonas</taxon>
    </lineage>
</organism>
<feature type="domain" description="Photosynthesis system II assembly factor Ycf48/Hcf136-like" evidence="3">
    <location>
        <begin position="95"/>
        <end position="142"/>
    </location>
</feature>